<dbReference type="KEGG" id="ani:ANIA_11643"/>
<evidence type="ECO:0000313" key="1">
    <source>
        <dbReference type="EMBL" id="CBF82429.1"/>
    </source>
</evidence>
<evidence type="ECO:0000313" key="2">
    <source>
        <dbReference type="Proteomes" id="UP000000560"/>
    </source>
</evidence>
<gene>
    <name evidence="1" type="ORF">ANIA_11643</name>
</gene>
<accession>C8VK38</accession>
<proteinExistence type="predicted"/>
<dbReference type="GeneID" id="74897196"/>
<dbReference type="InParanoid" id="C8VK38"/>
<reference evidence="2" key="1">
    <citation type="journal article" date="2005" name="Nature">
        <title>Sequencing of Aspergillus nidulans and comparative analysis with A. fumigatus and A. oryzae.</title>
        <authorList>
            <person name="Galagan J.E."/>
            <person name="Calvo S.E."/>
            <person name="Cuomo C."/>
            <person name="Ma L.J."/>
            <person name="Wortman J.R."/>
            <person name="Batzoglou S."/>
            <person name="Lee S.I."/>
            <person name="Basturkmen M."/>
            <person name="Spevak C.C."/>
            <person name="Clutterbuck J."/>
            <person name="Kapitonov V."/>
            <person name="Jurka J."/>
            <person name="Scazzocchio C."/>
            <person name="Farman M."/>
            <person name="Butler J."/>
            <person name="Purcell S."/>
            <person name="Harris S."/>
            <person name="Braus G.H."/>
            <person name="Draht O."/>
            <person name="Busch S."/>
            <person name="D'Enfert C."/>
            <person name="Bouchier C."/>
            <person name="Goldman G.H."/>
            <person name="Bell-Pedersen D."/>
            <person name="Griffiths-Jones S."/>
            <person name="Doonan J.H."/>
            <person name="Yu J."/>
            <person name="Vienken K."/>
            <person name="Pain A."/>
            <person name="Freitag M."/>
            <person name="Selker E.U."/>
            <person name="Archer D.B."/>
            <person name="Penalva M.A."/>
            <person name="Oakley B.R."/>
            <person name="Momany M."/>
            <person name="Tanaka T."/>
            <person name="Kumagai T."/>
            <person name="Asai K."/>
            <person name="Machida M."/>
            <person name="Nierman W.C."/>
            <person name="Denning D.W."/>
            <person name="Caddick M."/>
            <person name="Hynes M."/>
            <person name="Paoletti M."/>
            <person name="Fischer R."/>
            <person name="Miller B."/>
            <person name="Dyer P."/>
            <person name="Sachs M.S."/>
            <person name="Osmani S.A."/>
            <person name="Birren B.W."/>
        </authorList>
    </citation>
    <scope>NUCLEOTIDE SEQUENCE [LARGE SCALE GENOMIC DNA]</scope>
    <source>
        <strain evidence="2">FGSC A4 / ATCC 38163 / CBS 112.46 / NRRL 194 / M139</strain>
    </source>
</reference>
<dbReference type="AlphaFoldDB" id="C8VK38"/>
<dbReference type="EMBL" id="BN001306">
    <property type="protein sequence ID" value="CBF82429.1"/>
    <property type="molecule type" value="Genomic_DNA"/>
</dbReference>
<reference evidence="2" key="2">
    <citation type="journal article" date="2009" name="Fungal Genet. Biol.">
        <title>The 2008 update of the Aspergillus nidulans genome annotation: a community effort.</title>
        <authorList>
            <person name="Wortman J.R."/>
            <person name="Gilsenan J.M."/>
            <person name="Joardar V."/>
            <person name="Deegan J."/>
            <person name="Clutterbuck J."/>
            <person name="Andersen M.R."/>
            <person name="Archer D."/>
            <person name="Bencina M."/>
            <person name="Braus G."/>
            <person name="Coutinho P."/>
            <person name="von Dohren H."/>
            <person name="Doonan J."/>
            <person name="Driessen A.J."/>
            <person name="Durek P."/>
            <person name="Espeso E."/>
            <person name="Fekete E."/>
            <person name="Flipphi M."/>
            <person name="Estrada C.G."/>
            <person name="Geysens S."/>
            <person name="Goldman G."/>
            <person name="de Groot P.W."/>
            <person name="Hansen K."/>
            <person name="Harris S.D."/>
            <person name="Heinekamp T."/>
            <person name="Helmstaedt K."/>
            <person name="Henrissat B."/>
            <person name="Hofmann G."/>
            <person name="Homan T."/>
            <person name="Horio T."/>
            <person name="Horiuchi H."/>
            <person name="James S."/>
            <person name="Jones M."/>
            <person name="Karaffa L."/>
            <person name="Karanyi Z."/>
            <person name="Kato M."/>
            <person name="Keller N."/>
            <person name="Kelly D.E."/>
            <person name="Kiel J.A."/>
            <person name="Kim J.M."/>
            <person name="van der Klei I.J."/>
            <person name="Klis F.M."/>
            <person name="Kovalchuk A."/>
            <person name="Krasevec N."/>
            <person name="Kubicek C.P."/>
            <person name="Liu B."/>
            <person name="Maccabe A."/>
            <person name="Meyer V."/>
            <person name="Mirabito P."/>
            <person name="Miskei M."/>
            <person name="Mos M."/>
            <person name="Mullins J."/>
            <person name="Nelson D.R."/>
            <person name="Nielsen J."/>
            <person name="Oakley B.R."/>
            <person name="Osmani S.A."/>
            <person name="Pakula T."/>
            <person name="Paszewski A."/>
            <person name="Paulsen I."/>
            <person name="Pilsyk S."/>
            <person name="Pocsi I."/>
            <person name="Punt P.J."/>
            <person name="Ram A.F."/>
            <person name="Ren Q."/>
            <person name="Robellet X."/>
            <person name="Robson G."/>
            <person name="Seiboth B."/>
            <person name="van Solingen P."/>
            <person name="Specht T."/>
            <person name="Sun J."/>
            <person name="Taheri-Talesh N."/>
            <person name="Takeshita N."/>
            <person name="Ussery D."/>
            <person name="vanKuyk P.A."/>
            <person name="Visser H."/>
            <person name="van de Vondervoort P.J."/>
            <person name="de Vries R.P."/>
            <person name="Walton J."/>
            <person name="Xiang X."/>
            <person name="Xiong Y."/>
            <person name="Zeng A.P."/>
            <person name="Brandt B.W."/>
            <person name="Cornell M.J."/>
            <person name="van den Hondel C.A."/>
            <person name="Visser J."/>
            <person name="Oliver S.G."/>
            <person name="Turner G."/>
        </authorList>
    </citation>
    <scope>GENOME REANNOTATION</scope>
    <source>
        <strain evidence="2">FGSC A4 / ATCC 38163 / CBS 112.46 / NRRL 194 / M139</strain>
    </source>
</reference>
<keyword evidence="2" id="KW-1185">Reference proteome</keyword>
<sequence>MLVEFLVNSLKNIQHLLPCQPLESWSLTSGTSTGTNNGLEPQTCFCVDHSVKEQ</sequence>
<dbReference type="HOGENOM" id="CLU_3050305_0_0_1"/>
<organism evidence="1 2">
    <name type="scientific">Emericella nidulans (strain FGSC A4 / ATCC 38163 / CBS 112.46 / NRRL 194 / M139)</name>
    <name type="common">Aspergillus nidulans</name>
    <dbReference type="NCBI Taxonomy" id="227321"/>
    <lineage>
        <taxon>Eukaryota</taxon>
        <taxon>Fungi</taxon>
        <taxon>Dikarya</taxon>
        <taxon>Ascomycota</taxon>
        <taxon>Pezizomycotina</taxon>
        <taxon>Eurotiomycetes</taxon>
        <taxon>Eurotiomycetidae</taxon>
        <taxon>Eurotiales</taxon>
        <taxon>Aspergillaceae</taxon>
        <taxon>Aspergillus</taxon>
        <taxon>Aspergillus subgen. Nidulantes</taxon>
    </lineage>
</organism>
<name>C8VK38_EMENI</name>
<dbReference type="Proteomes" id="UP000000560">
    <property type="component" value="Chromosome VI"/>
</dbReference>
<dbReference type="RefSeq" id="XP_050468325.1">
    <property type="nucleotide sequence ID" value="XM_050612399.1"/>
</dbReference>
<protein>
    <submittedName>
        <fullName evidence="1">Uncharacterized protein</fullName>
    </submittedName>
</protein>